<dbReference type="Pfam" id="PF14223">
    <property type="entry name" value="Retrotran_gag_2"/>
    <property type="match status" value="1"/>
</dbReference>
<reference evidence="2" key="2">
    <citation type="submission" date="2018-02" db="UniProtKB">
        <authorList>
            <consortium name="EnsemblPlants"/>
        </authorList>
    </citation>
    <scope>IDENTIFICATION</scope>
    <source>
        <strain evidence="2">Williams 82</strain>
    </source>
</reference>
<dbReference type="PANTHER" id="PTHR34676">
    <property type="entry name" value="DUF4219 DOMAIN-CONTAINING PROTEIN-RELATED"/>
    <property type="match status" value="1"/>
</dbReference>
<evidence type="ECO:0000313" key="3">
    <source>
        <dbReference type="Proteomes" id="UP000008827"/>
    </source>
</evidence>
<dbReference type="EMBL" id="CM000838">
    <property type="protein sequence ID" value="KRH57709.1"/>
    <property type="molecule type" value="Genomic_DNA"/>
</dbReference>
<sequence>MIIMNGDLPIPIPKVEWTDIDLVVIEFNTKAHYTLTCALSSNKYTKIYRLKTTKEIWDLLSINYEGTKYDQLRKVVTLTRHYERFSMKEEETMDDMFERL</sequence>
<organism evidence="1">
    <name type="scientific">Glycine max</name>
    <name type="common">Soybean</name>
    <name type="synonym">Glycine hispida</name>
    <dbReference type="NCBI Taxonomy" id="3847"/>
    <lineage>
        <taxon>Eukaryota</taxon>
        <taxon>Viridiplantae</taxon>
        <taxon>Streptophyta</taxon>
        <taxon>Embryophyta</taxon>
        <taxon>Tracheophyta</taxon>
        <taxon>Spermatophyta</taxon>
        <taxon>Magnoliopsida</taxon>
        <taxon>eudicotyledons</taxon>
        <taxon>Gunneridae</taxon>
        <taxon>Pentapetalae</taxon>
        <taxon>rosids</taxon>
        <taxon>fabids</taxon>
        <taxon>Fabales</taxon>
        <taxon>Fabaceae</taxon>
        <taxon>Papilionoideae</taxon>
        <taxon>50 kb inversion clade</taxon>
        <taxon>NPAAA clade</taxon>
        <taxon>indigoferoid/millettioid clade</taxon>
        <taxon>Phaseoleae</taxon>
        <taxon>Glycine</taxon>
        <taxon>Glycine subgen. Soja</taxon>
    </lineage>
</organism>
<dbReference type="Gramene" id="KRH57709">
    <property type="protein sequence ID" value="KRH57709"/>
    <property type="gene ID" value="GLYMA_05G079300"/>
</dbReference>
<reference evidence="1 2" key="1">
    <citation type="journal article" date="2010" name="Nature">
        <title>Genome sequence of the palaeopolyploid soybean.</title>
        <authorList>
            <person name="Schmutz J."/>
            <person name="Cannon S.B."/>
            <person name="Schlueter J."/>
            <person name="Ma J."/>
            <person name="Mitros T."/>
            <person name="Nelson W."/>
            <person name="Hyten D.L."/>
            <person name="Song Q."/>
            <person name="Thelen J.J."/>
            <person name="Cheng J."/>
            <person name="Xu D."/>
            <person name="Hellsten U."/>
            <person name="May G.D."/>
            <person name="Yu Y."/>
            <person name="Sakurai T."/>
            <person name="Umezawa T."/>
            <person name="Bhattacharyya M.K."/>
            <person name="Sandhu D."/>
            <person name="Valliyodan B."/>
            <person name="Lindquist E."/>
            <person name="Peto M."/>
            <person name="Grant D."/>
            <person name="Shu S."/>
            <person name="Goodstein D."/>
            <person name="Barry K."/>
            <person name="Futrell-Griggs M."/>
            <person name="Abernathy B."/>
            <person name="Du J."/>
            <person name="Tian Z."/>
            <person name="Zhu L."/>
            <person name="Gill N."/>
            <person name="Joshi T."/>
            <person name="Libault M."/>
            <person name="Sethuraman A."/>
            <person name="Zhang X.-C."/>
            <person name="Shinozaki K."/>
            <person name="Nguyen H.T."/>
            <person name="Wing R.A."/>
            <person name="Cregan P."/>
            <person name="Specht J."/>
            <person name="Grimwood J."/>
            <person name="Rokhsar D."/>
            <person name="Stacey G."/>
            <person name="Shoemaker R.C."/>
            <person name="Jackson S.A."/>
        </authorList>
    </citation>
    <scope>NUCLEOTIDE SEQUENCE</scope>
    <source>
        <strain evidence="2">cv. Williams 82</strain>
        <tissue evidence="1">Callus</tissue>
    </source>
</reference>
<dbReference type="InParanoid" id="A0A0R0JSE2"/>
<proteinExistence type="predicted"/>
<evidence type="ECO:0000313" key="1">
    <source>
        <dbReference type="EMBL" id="KRH57709.1"/>
    </source>
</evidence>
<dbReference type="SMR" id="A0A0R0JSE2"/>
<name>A0A0R0JSE2_SOYBN</name>
<evidence type="ECO:0000313" key="2">
    <source>
        <dbReference type="EnsemblPlants" id="KRH57709"/>
    </source>
</evidence>
<dbReference type="AlphaFoldDB" id="A0A0R0JSE2"/>
<dbReference type="EnsemblPlants" id="KRH57709">
    <property type="protein sequence ID" value="KRH57709"/>
    <property type="gene ID" value="GLYMA_05G079300"/>
</dbReference>
<dbReference type="PANTHER" id="PTHR34676:SF27">
    <property type="entry name" value="ASPARTYL-TRNA SYNTHETASE"/>
    <property type="match status" value="1"/>
</dbReference>
<reference evidence="1" key="3">
    <citation type="submission" date="2018-07" db="EMBL/GenBank/DDBJ databases">
        <title>WGS assembly of Glycine max.</title>
        <authorList>
            <person name="Schmutz J."/>
            <person name="Cannon S."/>
            <person name="Schlueter J."/>
            <person name="Ma J."/>
            <person name="Mitros T."/>
            <person name="Nelson W."/>
            <person name="Hyten D."/>
            <person name="Song Q."/>
            <person name="Thelen J."/>
            <person name="Cheng J."/>
            <person name="Xu D."/>
            <person name="Hellsten U."/>
            <person name="May G."/>
            <person name="Yu Y."/>
            <person name="Sakurai T."/>
            <person name="Umezawa T."/>
            <person name="Bhattacharyya M."/>
            <person name="Sandhu D."/>
            <person name="Valliyodan B."/>
            <person name="Lindquist E."/>
            <person name="Peto M."/>
            <person name="Grant D."/>
            <person name="Shu S."/>
            <person name="Goodstein D."/>
            <person name="Barry K."/>
            <person name="Futrell-Griggs M."/>
            <person name="Abernathy B."/>
            <person name="Du J."/>
            <person name="Tian Z."/>
            <person name="Zhu L."/>
            <person name="Gill N."/>
            <person name="Joshi T."/>
            <person name="Libault M."/>
            <person name="Sethuraman A."/>
            <person name="Zhang X."/>
            <person name="Shinozaki K."/>
            <person name="Nguyen H."/>
            <person name="Wing R."/>
            <person name="Cregan P."/>
            <person name="Specht J."/>
            <person name="Grimwood J."/>
            <person name="Rokhsar D."/>
            <person name="Stacey G."/>
            <person name="Shoemaker R."/>
            <person name="Jackson S."/>
        </authorList>
    </citation>
    <scope>NUCLEOTIDE SEQUENCE</scope>
    <source>
        <tissue evidence="1">Callus</tissue>
    </source>
</reference>
<accession>A0A0R0JSE2</accession>
<keyword evidence="3" id="KW-1185">Reference proteome</keyword>
<protein>
    <submittedName>
        <fullName evidence="1 2">Uncharacterized protein</fullName>
    </submittedName>
</protein>
<dbReference type="Proteomes" id="UP000008827">
    <property type="component" value="Chromosome 5"/>
</dbReference>
<gene>
    <name evidence="1" type="ORF">GLYMA_05G079300</name>
</gene>